<keyword evidence="7" id="KW-1185">Reference proteome</keyword>
<gene>
    <name evidence="6" type="ORF">CQS04_01035</name>
</gene>
<accession>A0A2M9F207</accession>
<evidence type="ECO:0000256" key="1">
    <source>
        <dbReference type="ARBA" id="ARBA00004141"/>
    </source>
</evidence>
<proteinExistence type="predicted"/>
<protein>
    <submittedName>
        <fullName evidence="6">Uncharacterized protein</fullName>
    </submittedName>
</protein>
<reference evidence="6 7" key="1">
    <citation type="submission" date="2017-10" db="EMBL/GenBank/DDBJ databases">
        <title>Draft genome of Chryseomicrobium casticus sp. nov.</title>
        <authorList>
            <person name="Chakraborty R."/>
            <person name="Saha T."/>
        </authorList>
    </citation>
    <scope>NUCLEOTIDE SEQUENCE [LARGE SCALE GENOMIC DNA]</scope>
    <source>
        <strain evidence="6 7">ET03</strain>
    </source>
</reference>
<name>A0A2M9F207_9BACL</name>
<dbReference type="RefSeq" id="WP_100352367.1">
    <property type="nucleotide sequence ID" value="NZ_PCGR01000001.1"/>
</dbReference>
<evidence type="ECO:0000256" key="5">
    <source>
        <dbReference type="SAM" id="Phobius"/>
    </source>
</evidence>
<keyword evidence="4 5" id="KW-0472">Membrane</keyword>
<evidence type="ECO:0000313" key="6">
    <source>
        <dbReference type="EMBL" id="PJK17497.1"/>
    </source>
</evidence>
<dbReference type="Pfam" id="PF01943">
    <property type="entry name" value="Polysacc_synt"/>
    <property type="match status" value="1"/>
</dbReference>
<feature type="transmembrane region" description="Helical" evidence="5">
    <location>
        <begin position="12"/>
        <end position="31"/>
    </location>
</feature>
<dbReference type="InterPro" id="IPR002797">
    <property type="entry name" value="Polysacc_synth"/>
</dbReference>
<dbReference type="EMBL" id="PCGR01000001">
    <property type="protein sequence ID" value="PJK17497.1"/>
    <property type="molecule type" value="Genomic_DNA"/>
</dbReference>
<comment type="caution">
    <text evidence="6">The sequence shown here is derived from an EMBL/GenBank/DDBJ whole genome shotgun (WGS) entry which is preliminary data.</text>
</comment>
<dbReference type="AlphaFoldDB" id="A0A2M9F207"/>
<feature type="transmembrane region" description="Helical" evidence="5">
    <location>
        <begin position="46"/>
        <end position="67"/>
    </location>
</feature>
<evidence type="ECO:0000256" key="2">
    <source>
        <dbReference type="ARBA" id="ARBA00022692"/>
    </source>
</evidence>
<keyword evidence="3 5" id="KW-1133">Transmembrane helix</keyword>
<dbReference type="OrthoDB" id="9775950at2"/>
<dbReference type="Proteomes" id="UP000228680">
    <property type="component" value="Unassembled WGS sequence"/>
</dbReference>
<evidence type="ECO:0000313" key="7">
    <source>
        <dbReference type="Proteomes" id="UP000228680"/>
    </source>
</evidence>
<comment type="subcellular location">
    <subcellularLocation>
        <location evidence="1">Membrane</location>
        <topology evidence="1">Multi-pass membrane protein</topology>
    </subcellularLocation>
</comment>
<keyword evidence="2 5" id="KW-0812">Transmembrane</keyword>
<evidence type="ECO:0000256" key="4">
    <source>
        <dbReference type="ARBA" id="ARBA00023136"/>
    </source>
</evidence>
<organism evidence="6 7">
    <name type="scientific">Chryseomicrobium excrementi</name>
    <dbReference type="NCBI Taxonomy" id="2041346"/>
    <lineage>
        <taxon>Bacteria</taxon>
        <taxon>Bacillati</taxon>
        <taxon>Bacillota</taxon>
        <taxon>Bacilli</taxon>
        <taxon>Bacillales</taxon>
        <taxon>Caryophanaceae</taxon>
        <taxon>Chryseomicrobium</taxon>
    </lineage>
</organism>
<sequence length="75" mass="8366">MCQLSSRKGSLILMAVYLITKILGFVFRMQFVRIASEEAVGIYMTVYPAFIFFLAAIQLGLPVGILFPGTNFMIP</sequence>
<evidence type="ECO:0000256" key="3">
    <source>
        <dbReference type="ARBA" id="ARBA00022989"/>
    </source>
</evidence>
<dbReference type="GO" id="GO:0016020">
    <property type="term" value="C:membrane"/>
    <property type="evidence" value="ECO:0007669"/>
    <property type="project" value="UniProtKB-SubCell"/>
</dbReference>